<dbReference type="GO" id="GO:0008726">
    <property type="term" value="F:alkanesulfonate monooxygenase activity"/>
    <property type="evidence" value="ECO:0007669"/>
    <property type="project" value="TreeGrafter"/>
</dbReference>
<dbReference type="GO" id="GO:0046306">
    <property type="term" value="P:alkanesulfonate catabolic process"/>
    <property type="evidence" value="ECO:0007669"/>
    <property type="project" value="TreeGrafter"/>
</dbReference>
<keyword evidence="2" id="KW-0288">FMN</keyword>
<dbReference type="InterPro" id="IPR011251">
    <property type="entry name" value="Luciferase-like_dom"/>
</dbReference>
<keyword evidence="3" id="KW-0560">Oxidoreductase</keyword>
<dbReference type="InterPro" id="IPR036661">
    <property type="entry name" value="Luciferase-like_sf"/>
</dbReference>
<evidence type="ECO:0000313" key="8">
    <source>
        <dbReference type="Proteomes" id="UP000199103"/>
    </source>
</evidence>
<evidence type="ECO:0000256" key="4">
    <source>
        <dbReference type="ARBA" id="ARBA00023033"/>
    </source>
</evidence>
<keyword evidence="4 7" id="KW-0503">Monooxygenase</keyword>
<evidence type="ECO:0000256" key="2">
    <source>
        <dbReference type="ARBA" id="ARBA00022643"/>
    </source>
</evidence>
<evidence type="ECO:0000256" key="1">
    <source>
        <dbReference type="ARBA" id="ARBA00022630"/>
    </source>
</evidence>
<dbReference type="Gene3D" id="3.20.20.30">
    <property type="entry name" value="Luciferase-like domain"/>
    <property type="match status" value="1"/>
</dbReference>
<dbReference type="Proteomes" id="UP000199103">
    <property type="component" value="Chromosome I"/>
</dbReference>
<feature type="domain" description="Luciferase-like" evidence="6">
    <location>
        <begin position="1"/>
        <end position="222"/>
    </location>
</feature>
<dbReference type="SUPFAM" id="SSF51679">
    <property type="entry name" value="Bacterial luciferase-like"/>
    <property type="match status" value="1"/>
</dbReference>
<evidence type="ECO:0000256" key="5">
    <source>
        <dbReference type="SAM" id="MobiDB-lite"/>
    </source>
</evidence>
<dbReference type="PANTHER" id="PTHR42847:SF4">
    <property type="entry name" value="ALKANESULFONATE MONOOXYGENASE-RELATED"/>
    <property type="match status" value="1"/>
</dbReference>
<evidence type="ECO:0000259" key="6">
    <source>
        <dbReference type="Pfam" id="PF00296"/>
    </source>
</evidence>
<dbReference type="EMBL" id="LT629772">
    <property type="protein sequence ID" value="SDS82294.1"/>
    <property type="molecule type" value="Genomic_DNA"/>
</dbReference>
<sequence length="293" mass="32497">MARAAEAYGWDGVFVWDDICIGPQEVFDPWVALGAMSVQTERITLGSMVFSLARRRPWKVARETLTVDNLSGGRLVVPVGFGGDWDGGYARVNTDRPERKLRREKLDECLDILALAWSGQSFDYSGKHYQATDLVFRPRPVQQPRIPIWTVGAWPHEQSLARSARWDGIIAVDMAPDGAPMETIAAPRVAEIRAWLSRRRTIDDFDIVVEGVTDGADPSAVHTRLEPYREAGATWWIESRWGDEVTADSLLERIAQGPPTAAGRRSRDGPARCHRPARGVGDPDAITSASHAE</sequence>
<dbReference type="AlphaFoldDB" id="A0A1H1VC21"/>
<protein>
    <submittedName>
        <fullName evidence="7">Flavin-dependent oxidoreductase, luciferase family (Includes alkanesulfonate monooxygenase SsuD and methylene tetrahydromethanopterin reductase)</fullName>
    </submittedName>
</protein>
<dbReference type="InterPro" id="IPR050172">
    <property type="entry name" value="SsuD_RutA_monooxygenase"/>
</dbReference>
<organism evidence="7 8">
    <name type="scientific">Microlunatus soli</name>
    <dbReference type="NCBI Taxonomy" id="630515"/>
    <lineage>
        <taxon>Bacteria</taxon>
        <taxon>Bacillati</taxon>
        <taxon>Actinomycetota</taxon>
        <taxon>Actinomycetes</taxon>
        <taxon>Propionibacteriales</taxon>
        <taxon>Propionibacteriaceae</taxon>
        <taxon>Microlunatus</taxon>
    </lineage>
</organism>
<feature type="region of interest" description="Disordered" evidence="5">
    <location>
        <begin position="255"/>
        <end position="293"/>
    </location>
</feature>
<dbReference type="PANTHER" id="PTHR42847">
    <property type="entry name" value="ALKANESULFONATE MONOOXYGENASE"/>
    <property type="match status" value="1"/>
</dbReference>
<evidence type="ECO:0000313" key="7">
    <source>
        <dbReference type="EMBL" id="SDS82294.1"/>
    </source>
</evidence>
<keyword evidence="1" id="KW-0285">Flavoprotein</keyword>
<keyword evidence="8" id="KW-1185">Reference proteome</keyword>
<accession>A0A1H1VC21</accession>
<gene>
    <name evidence="7" type="ORF">SAMN04489812_3148</name>
</gene>
<dbReference type="Pfam" id="PF00296">
    <property type="entry name" value="Bac_luciferase"/>
    <property type="match status" value="1"/>
</dbReference>
<proteinExistence type="predicted"/>
<dbReference type="STRING" id="630515.SAMN04489812_3148"/>
<evidence type="ECO:0000256" key="3">
    <source>
        <dbReference type="ARBA" id="ARBA00023002"/>
    </source>
</evidence>
<name>A0A1H1VC21_9ACTN</name>
<reference evidence="7 8" key="1">
    <citation type="submission" date="2016-10" db="EMBL/GenBank/DDBJ databases">
        <authorList>
            <person name="de Groot N.N."/>
        </authorList>
    </citation>
    <scope>NUCLEOTIDE SEQUENCE [LARGE SCALE GENOMIC DNA]</scope>
    <source>
        <strain evidence="7 8">DSM 21800</strain>
    </source>
</reference>